<protein>
    <submittedName>
        <fullName evidence="2">Uncharacterized protein</fullName>
    </submittedName>
</protein>
<organism evidence="2 3">
    <name type="scientific">Anaeramoeba ignava</name>
    <name type="common">Anaerobic marine amoeba</name>
    <dbReference type="NCBI Taxonomy" id="1746090"/>
    <lineage>
        <taxon>Eukaryota</taxon>
        <taxon>Metamonada</taxon>
        <taxon>Anaeramoebidae</taxon>
        <taxon>Anaeramoeba</taxon>
    </lineage>
</organism>
<dbReference type="OMA" id="TRLDIMV"/>
<evidence type="ECO:0000256" key="1">
    <source>
        <dbReference type="SAM" id="Coils"/>
    </source>
</evidence>
<feature type="coiled-coil region" evidence="1">
    <location>
        <begin position="779"/>
        <end position="824"/>
    </location>
</feature>
<name>A0A9Q0RHV8_ANAIG</name>
<feature type="coiled-coil region" evidence="1">
    <location>
        <begin position="439"/>
        <end position="536"/>
    </location>
</feature>
<gene>
    <name evidence="2" type="ORF">M0811_14004</name>
</gene>
<evidence type="ECO:0000313" key="2">
    <source>
        <dbReference type="EMBL" id="KAJ5080559.1"/>
    </source>
</evidence>
<keyword evidence="3" id="KW-1185">Reference proteome</keyword>
<feature type="coiled-coil region" evidence="1">
    <location>
        <begin position="5"/>
        <end position="98"/>
    </location>
</feature>
<feature type="coiled-coil region" evidence="1">
    <location>
        <begin position="165"/>
        <end position="369"/>
    </location>
</feature>
<evidence type="ECO:0000313" key="3">
    <source>
        <dbReference type="Proteomes" id="UP001149090"/>
    </source>
</evidence>
<dbReference type="EMBL" id="JAPDFW010000008">
    <property type="protein sequence ID" value="KAJ5080559.1"/>
    <property type="molecule type" value="Genomic_DNA"/>
</dbReference>
<dbReference type="Proteomes" id="UP001149090">
    <property type="component" value="Unassembled WGS sequence"/>
</dbReference>
<dbReference type="AlphaFoldDB" id="A0A9Q0RHV8"/>
<accession>A0A9Q0RHV8</accession>
<reference evidence="2" key="1">
    <citation type="submission" date="2022-10" db="EMBL/GenBank/DDBJ databases">
        <title>Novel sulphate-reducing endosymbionts in the free-living metamonad Anaeramoeba.</title>
        <authorList>
            <person name="Jerlstrom-Hultqvist J."/>
            <person name="Cepicka I."/>
            <person name="Gallot-Lavallee L."/>
            <person name="Salas-Leiva D."/>
            <person name="Curtis B.A."/>
            <person name="Zahonova K."/>
            <person name="Pipaliya S."/>
            <person name="Dacks J."/>
            <person name="Roger A.J."/>
        </authorList>
    </citation>
    <scope>NUCLEOTIDE SEQUENCE</scope>
    <source>
        <strain evidence="2">BMAN</strain>
    </source>
</reference>
<proteinExistence type="predicted"/>
<sequence length="918" mass="109747">MSYSNELFELQNQQIENLTKRYQEETQKVNEWKTKFKTQLEQFKQNFQLLKKLQNENQQLRKNSFESQKQNDSILIEKRKLENKILTLEFDKRKQQKDFSHFTKIITAYQSEFISQISHQTITSVIDKSINNIVQNFEIQNQSKNNSNSNITQINSKKDLEMFNLENITEEKDEFQINIDESSQKNIQSQSELLKRIETLTISNEILREDLKNLQQKISKHKNIQSKLSEQIKDHEKEKYNLRKEVEETKLINKQIVEETQTEKKSLEEKYLQIIETSKKSMENIVNENQIQKQQDQNEIKKLKEELFNAKTTILSLQENLSKEQTEKEELVKQRDQEVQRSEELNGIVNQQNDKIQNLENDILLIYRRNKKEIKKLQKDFENNGYQKKYANVVSENQRLISIIEQLANLVLEMEQVSSLQNENSSKIQEKFSNLKFEYKKFQDKIASLIEEKDNSQQQVLSLEISYQKLQGELDQTSAELVKKCDEYKKLEEKHLEINEQIKNAKIQSERYKLEKNSLEKQLGLSRAQIVALESRVSDFQCLVEERKVENQKMEQKISGIHSDYENQIQQFHIENEKRLNQHQQDYEIRVKNIQKLSEEKIQKIHRDYEQTISLLQNQLSFQENTNQSPFQLFSMEKQTRKMIVHNFVNDITTKCLIKQAEMNGQQCSKTEDQKTISYLKNQVEYFNQKYQEILEFSTQEEQIKDEYIQEIEKELEDSKNSQKEKLSTVNFVIQVKEFLQKTKQELIDLKLFVKNSQNSQKYFDLENFDQILKQFIELNDSKEVKKESSFEVKELEKKIERTKQKSKLKIERLNGDIEKLSNEVDYLNKFLIYSRNIINKNSNYWGKSEQMNKLLQDLSEAIQDDEDEDEDEDEIEDENEIENIFNSNINQNEFNLPLDYLDSQTKWNQSIPQNSFK</sequence>
<keyword evidence="1" id="KW-0175">Coiled coil</keyword>
<comment type="caution">
    <text evidence="2">The sequence shown here is derived from an EMBL/GenBank/DDBJ whole genome shotgun (WGS) entry which is preliminary data.</text>
</comment>
<feature type="coiled-coil region" evidence="1">
    <location>
        <begin position="580"/>
        <end position="626"/>
    </location>
</feature>